<gene>
    <name evidence="1" type="ORF">O181_104764</name>
</gene>
<dbReference type="Proteomes" id="UP000765509">
    <property type="component" value="Unassembled WGS sequence"/>
</dbReference>
<accession>A0A9Q3JN31</accession>
<reference evidence="1" key="1">
    <citation type="submission" date="2021-03" db="EMBL/GenBank/DDBJ databases">
        <title>Draft genome sequence of rust myrtle Austropuccinia psidii MF-1, a brazilian biotype.</title>
        <authorList>
            <person name="Quecine M.C."/>
            <person name="Pachon D.M.R."/>
            <person name="Bonatelli M.L."/>
            <person name="Correr F.H."/>
            <person name="Franceschini L.M."/>
            <person name="Leite T.F."/>
            <person name="Margarido G.R.A."/>
            <person name="Almeida C.A."/>
            <person name="Ferrarezi J.A."/>
            <person name="Labate C.A."/>
        </authorList>
    </citation>
    <scope>NUCLEOTIDE SEQUENCE</scope>
    <source>
        <strain evidence="1">MF-1</strain>
    </source>
</reference>
<evidence type="ECO:0000313" key="1">
    <source>
        <dbReference type="EMBL" id="MBW0565049.1"/>
    </source>
</evidence>
<dbReference type="EMBL" id="AVOT02076784">
    <property type="protein sequence ID" value="MBW0565049.1"/>
    <property type="molecule type" value="Genomic_DNA"/>
</dbReference>
<protein>
    <submittedName>
        <fullName evidence="1">Uncharacterized protein</fullName>
    </submittedName>
</protein>
<evidence type="ECO:0000313" key="2">
    <source>
        <dbReference type="Proteomes" id="UP000765509"/>
    </source>
</evidence>
<proteinExistence type="predicted"/>
<sequence length="187" mass="21645">MTHIQIQIGYNRYIKPNSHESSSKIVTSRRLDLPFILYAIKYANSTTCTLKLKNHEKGHDSIENIMENPAFRNLYEKETSQITQILGSLLIPRQIQAQLCIQRESGSPVILQDIYNQFKKIKKDRLQGRIPIDALIETLKEEKVVWSSARDPEGHINSFFFTHPLSIKLLHGFPHVIIIDCTYKTNK</sequence>
<organism evidence="1 2">
    <name type="scientific">Austropuccinia psidii MF-1</name>
    <dbReference type="NCBI Taxonomy" id="1389203"/>
    <lineage>
        <taxon>Eukaryota</taxon>
        <taxon>Fungi</taxon>
        <taxon>Dikarya</taxon>
        <taxon>Basidiomycota</taxon>
        <taxon>Pucciniomycotina</taxon>
        <taxon>Pucciniomycetes</taxon>
        <taxon>Pucciniales</taxon>
        <taxon>Sphaerophragmiaceae</taxon>
        <taxon>Austropuccinia</taxon>
    </lineage>
</organism>
<name>A0A9Q3JN31_9BASI</name>
<dbReference type="AlphaFoldDB" id="A0A9Q3JN31"/>
<dbReference type="OrthoDB" id="3356549at2759"/>
<keyword evidence="2" id="KW-1185">Reference proteome</keyword>
<comment type="caution">
    <text evidence="1">The sequence shown here is derived from an EMBL/GenBank/DDBJ whole genome shotgun (WGS) entry which is preliminary data.</text>
</comment>